<evidence type="ECO:0000256" key="1">
    <source>
        <dbReference type="SAM" id="MobiDB-lite"/>
    </source>
</evidence>
<organism evidence="2 3">
    <name type="scientific">Ensete ventricosum</name>
    <name type="common">Abyssinian banana</name>
    <name type="synonym">Musa ensete</name>
    <dbReference type="NCBI Taxonomy" id="4639"/>
    <lineage>
        <taxon>Eukaryota</taxon>
        <taxon>Viridiplantae</taxon>
        <taxon>Streptophyta</taxon>
        <taxon>Embryophyta</taxon>
        <taxon>Tracheophyta</taxon>
        <taxon>Spermatophyta</taxon>
        <taxon>Magnoliopsida</taxon>
        <taxon>Liliopsida</taxon>
        <taxon>Zingiberales</taxon>
        <taxon>Musaceae</taxon>
        <taxon>Ensete</taxon>
    </lineage>
</organism>
<feature type="region of interest" description="Disordered" evidence="1">
    <location>
        <begin position="116"/>
        <end position="140"/>
    </location>
</feature>
<dbReference type="AlphaFoldDB" id="A0A426X0B5"/>
<reference evidence="2 3" key="1">
    <citation type="journal article" date="2014" name="Agronomy (Basel)">
        <title>A Draft Genome Sequence for Ensete ventricosum, the Drought-Tolerant Tree Against Hunger.</title>
        <authorList>
            <person name="Harrison J."/>
            <person name="Moore K.A."/>
            <person name="Paszkiewicz K."/>
            <person name="Jones T."/>
            <person name="Grant M."/>
            <person name="Ambacheew D."/>
            <person name="Muzemil S."/>
            <person name="Studholme D.J."/>
        </authorList>
    </citation>
    <scope>NUCLEOTIDE SEQUENCE [LARGE SCALE GENOMIC DNA]</scope>
</reference>
<sequence length="140" mass="14908">MHPLRFPNNGIKAKAVRKGVVGHGHATCRGGGQPWPKPLPRVASHGQGPQQRGCRLRPRQPERATGHPCKGLAYGRGCRRWAAAAHRGDAYGHGARRQAAYGQNMSPAMAGAARWNARRGGAHGGAARGRGAGHRDNRPQ</sequence>
<dbReference type="EMBL" id="AMZH03030393">
    <property type="protein sequence ID" value="RRT32900.1"/>
    <property type="molecule type" value="Genomic_DNA"/>
</dbReference>
<comment type="caution">
    <text evidence="2">The sequence shown here is derived from an EMBL/GenBank/DDBJ whole genome shotgun (WGS) entry which is preliminary data.</text>
</comment>
<accession>A0A426X0B5</accession>
<evidence type="ECO:0000313" key="3">
    <source>
        <dbReference type="Proteomes" id="UP000287651"/>
    </source>
</evidence>
<name>A0A426X0B5_ENSVE</name>
<dbReference type="Proteomes" id="UP000287651">
    <property type="component" value="Unassembled WGS sequence"/>
</dbReference>
<protein>
    <submittedName>
        <fullName evidence="2">Uncharacterized protein</fullName>
    </submittedName>
</protein>
<proteinExistence type="predicted"/>
<gene>
    <name evidence="2" type="ORF">B296_00038501</name>
</gene>
<feature type="region of interest" description="Disordered" evidence="1">
    <location>
        <begin position="23"/>
        <end position="70"/>
    </location>
</feature>
<evidence type="ECO:0000313" key="2">
    <source>
        <dbReference type="EMBL" id="RRT32900.1"/>
    </source>
</evidence>